<dbReference type="AlphaFoldDB" id="A0A9P5U8X1"/>
<keyword evidence="1" id="KW-0472">Membrane</keyword>
<dbReference type="Proteomes" id="UP000772434">
    <property type="component" value="Unassembled WGS sequence"/>
</dbReference>
<keyword evidence="3" id="KW-1185">Reference proteome</keyword>
<name>A0A9P5U8X1_9AGAR</name>
<evidence type="ECO:0000256" key="1">
    <source>
        <dbReference type="SAM" id="Phobius"/>
    </source>
</evidence>
<keyword evidence="1" id="KW-0812">Transmembrane</keyword>
<gene>
    <name evidence="2" type="ORF">BDP27DRAFT_725442</name>
</gene>
<protein>
    <submittedName>
        <fullName evidence="2">Uncharacterized protein</fullName>
    </submittedName>
</protein>
<comment type="caution">
    <text evidence="2">The sequence shown here is derived from an EMBL/GenBank/DDBJ whole genome shotgun (WGS) entry which is preliminary data.</text>
</comment>
<feature type="transmembrane region" description="Helical" evidence="1">
    <location>
        <begin position="63"/>
        <end position="82"/>
    </location>
</feature>
<evidence type="ECO:0000313" key="3">
    <source>
        <dbReference type="Proteomes" id="UP000772434"/>
    </source>
</evidence>
<proteinExistence type="predicted"/>
<evidence type="ECO:0000313" key="2">
    <source>
        <dbReference type="EMBL" id="KAF9069393.1"/>
    </source>
</evidence>
<feature type="transmembrane region" description="Helical" evidence="1">
    <location>
        <begin position="35"/>
        <end position="56"/>
    </location>
</feature>
<accession>A0A9P5U8X1</accession>
<sequence>MEGGTWTERRTTDGKRWDGMGRTVPSRTFNFLSPIISPALVLYGFPMMFFAYTFVYISFSWSFSWLLISLYRLSILTTYAVLPPTNTYQYVISTLLTSSWISRISLISYLNTLLNLCRYLRCPLSHIYHHWANLVAVLFCTDKSKSLPVTWLSSR</sequence>
<reference evidence="2" key="1">
    <citation type="submission" date="2020-11" db="EMBL/GenBank/DDBJ databases">
        <authorList>
            <consortium name="DOE Joint Genome Institute"/>
            <person name="Ahrendt S."/>
            <person name="Riley R."/>
            <person name="Andreopoulos W."/>
            <person name="Labutti K."/>
            <person name="Pangilinan J."/>
            <person name="Ruiz-Duenas F.J."/>
            <person name="Barrasa J.M."/>
            <person name="Sanchez-Garcia M."/>
            <person name="Camarero S."/>
            <person name="Miyauchi S."/>
            <person name="Serrano A."/>
            <person name="Linde D."/>
            <person name="Babiker R."/>
            <person name="Drula E."/>
            <person name="Ayuso-Fernandez I."/>
            <person name="Pacheco R."/>
            <person name="Padilla G."/>
            <person name="Ferreira P."/>
            <person name="Barriuso J."/>
            <person name="Kellner H."/>
            <person name="Castanera R."/>
            <person name="Alfaro M."/>
            <person name="Ramirez L."/>
            <person name="Pisabarro A.G."/>
            <person name="Kuo A."/>
            <person name="Tritt A."/>
            <person name="Lipzen A."/>
            <person name="He G."/>
            <person name="Yan M."/>
            <person name="Ng V."/>
            <person name="Cullen D."/>
            <person name="Martin F."/>
            <person name="Rosso M.-N."/>
            <person name="Henrissat B."/>
            <person name="Hibbett D."/>
            <person name="Martinez A.T."/>
            <person name="Grigoriev I.V."/>
        </authorList>
    </citation>
    <scope>NUCLEOTIDE SEQUENCE</scope>
    <source>
        <strain evidence="2">AH 40177</strain>
    </source>
</reference>
<keyword evidence="1" id="KW-1133">Transmembrane helix</keyword>
<organism evidence="2 3">
    <name type="scientific">Rhodocollybia butyracea</name>
    <dbReference type="NCBI Taxonomy" id="206335"/>
    <lineage>
        <taxon>Eukaryota</taxon>
        <taxon>Fungi</taxon>
        <taxon>Dikarya</taxon>
        <taxon>Basidiomycota</taxon>
        <taxon>Agaricomycotina</taxon>
        <taxon>Agaricomycetes</taxon>
        <taxon>Agaricomycetidae</taxon>
        <taxon>Agaricales</taxon>
        <taxon>Marasmiineae</taxon>
        <taxon>Omphalotaceae</taxon>
        <taxon>Rhodocollybia</taxon>
    </lineage>
</organism>
<dbReference type="EMBL" id="JADNRY010000051">
    <property type="protein sequence ID" value="KAF9069393.1"/>
    <property type="molecule type" value="Genomic_DNA"/>
</dbReference>